<name>A0A165Q7B4_9AGAM</name>
<evidence type="ECO:0000313" key="1">
    <source>
        <dbReference type="EMBL" id="KZT22022.1"/>
    </source>
</evidence>
<sequence length="107" mass="11675">MVSMTSLTMLKSTLSQVLWPPHTSRRSSATSLRAALSLPRCSRWAPLALFRRPSWLPLSLGPRAACIYRYSFNSGWACVACGLADNPYHVGIVVETGGGDVLILPRT</sequence>
<accession>A0A165Q7B4</accession>
<dbReference type="InParanoid" id="A0A165Q7B4"/>
<gene>
    <name evidence="1" type="ORF">NEOLEDRAFT_708855</name>
</gene>
<protein>
    <submittedName>
        <fullName evidence="1">Uncharacterized protein</fullName>
    </submittedName>
</protein>
<dbReference type="AlphaFoldDB" id="A0A165Q7B4"/>
<dbReference type="EMBL" id="KV425600">
    <property type="protein sequence ID" value="KZT22022.1"/>
    <property type="molecule type" value="Genomic_DNA"/>
</dbReference>
<reference evidence="1 2" key="1">
    <citation type="journal article" date="2016" name="Mol. Biol. Evol.">
        <title>Comparative Genomics of Early-Diverging Mushroom-Forming Fungi Provides Insights into the Origins of Lignocellulose Decay Capabilities.</title>
        <authorList>
            <person name="Nagy L.G."/>
            <person name="Riley R."/>
            <person name="Tritt A."/>
            <person name="Adam C."/>
            <person name="Daum C."/>
            <person name="Floudas D."/>
            <person name="Sun H."/>
            <person name="Yadav J.S."/>
            <person name="Pangilinan J."/>
            <person name="Larsson K.H."/>
            <person name="Matsuura K."/>
            <person name="Barry K."/>
            <person name="Labutti K."/>
            <person name="Kuo R."/>
            <person name="Ohm R.A."/>
            <person name="Bhattacharya S.S."/>
            <person name="Shirouzu T."/>
            <person name="Yoshinaga Y."/>
            <person name="Martin F.M."/>
            <person name="Grigoriev I.V."/>
            <person name="Hibbett D.S."/>
        </authorList>
    </citation>
    <scope>NUCLEOTIDE SEQUENCE [LARGE SCALE GENOMIC DNA]</scope>
    <source>
        <strain evidence="1 2">HHB14362 ss-1</strain>
    </source>
</reference>
<proteinExistence type="predicted"/>
<organism evidence="1 2">
    <name type="scientific">Neolentinus lepideus HHB14362 ss-1</name>
    <dbReference type="NCBI Taxonomy" id="1314782"/>
    <lineage>
        <taxon>Eukaryota</taxon>
        <taxon>Fungi</taxon>
        <taxon>Dikarya</taxon>
        <taxon>Basidiomycota</taxon>
        <taxon>Agaricomycotina</taxon>
        <taxon>Agaricomycetes</taxon>
        <taxon>Gloeophyllales</taxon>
        <taxon>Gloeophyllaceae</taxon>
        <taxon>Neolentinus</taxon>
    </lineage>
</organism>
<dbReference type="Proteomes" id="UP000076761">
    <property type="component" value="Unassembled WGS sequence"/>
</dbReference>
<evidence type="ECO:0000313" key="2">
    <source>
        <dbReference type="Proteomes" id="UP000076761"/>
    </source>
</evidence>
<keyword evidence="2" id="KW-1185">Reference proteome</keyword>